<dbReference type="OrthoDB" id="489287at2"/>
<dbReference type="EMBL" id="MUGY01000008">
    <property type="protein sequence ID" value="OXA95079.1"/>
    <property type="molecule type" value="Genomic_DNA"/>
</dbReference>
<evidence type="ECO:0000313" key="5">
    <source>
        <dbReference type="Proteomes" id="UP000198424"/>
    </source>
</evidence>
<dbReference type="InterPro" id="IPR003615">
    <property type="entry name" value="HNH_nuc"/>
</dbReference>
<evidence type="ECO:0000259" key="1">
    <source>
        <dbReference type="Pfam" id="PF13395"/>
    </source>
</evidence>
<dbReference type="Proteomes" id="UP000028712">
    <property type="component" value="Unassembled WGS sequence"/>
</dbReference>
<feature type="domain" description="HNH nuclease" evidence="1">
    <location>
        <begin position="243"/>
        <end position="282"/>
    </location>
</feature>
<keyword evidence="5" id="KW-1185">Reference proteome</keyword>
<sequence>MNEFSFEKEIVKVFQSTTNSYKYYWWYSVLQLIKNKERKNFKFDELAIQMIVLAWYPVNYYKLSLGKQDQLAKYIIEIKNNFSELNDDISEEDLLLFLRYNKERRILKEILSKLIKYVPYRFVRPWFNETIGIDDSKVNNFIILLQSTPNRQAPYLIDTEANEIVLNPKWFEWIYSNIKIIQSFTLFELFKYVEKNNPYVTNISLKLFKPQTRKLSEPTKLWKNFIEIKGFENKSVFENKPLLTLKNFCIDHYLPWSLVTHDKLWNLHPIEKVVNSSKSNKIADSKYLGNFTDLQFNFIHHISSLNPKYLEDYFTLFSINKTELLSIPSFRFTELLSTKIAVEIELANNLGYYTKWSYLIQD</sequence>
<gene>
    <name evidence="3" type="ORF">B0A62_09235</name>
    <name evidence="2" type="ORF">IW20_07810</name>
</gene>
<organism evidence="2 4">
    <name type="scientific">Flavobacterium hydatis</name>
    <name type="common">Cytophaga aquatilis</name>
    <dbReference type="NCBI Taxonomy" id="991"/>
    <lineage>
        <taxon>Bacteria</taxon>
        <taxon>Pseudomonadati</taxon>
        <taxon>Bacteroidota</taxon>
        <taxon>Flavobacteriia</taxon>
        <taxon>Flavobacteriales</taxon>
        <taxon>Flavobacteriaceae</taxon>
        <taxon>Flavobacterium</taxon>
    </lineage>
</organism>
<dbReference type="EMBL" id="JPRM01000010">
    <property type="protein sequence ID" value="KFF17243.1"/>
    <property type="molecule type" value="Genomic_DNA"/>
</dbReference>
<dbReference type="RefSeq" id="WP_035620579.1">
    <property type="nucleotide sequence ID" value="NZ_JBEWQG010000003.1"/>
</dbReference>
<dbReference type="STRING" id="991.IW20_07810"/>
<proteinExistence type="predicted"/>
<accession>A0A086AKM9</accession>
<dbReference type="eggNOG" id="COG1403">
    <property type="taxonomic scope" value="Bacteria"/>
</dbReference>
<evidence type="ECO:0000313" key="3">
    <source>
        <dbReference type="EMBL" id="OXA95079.1"/>
    </source>
</evidence>
<evidence type="ECO:0000313" key="2">
    <source>
        <dbReference type="EMBL" id="KFF17243.1"/>
    </source>
</evidence>
<reference evidence="3 5" key="2">
    <citation type="submission" date="2016-11" db="EMBL/GenBank/DDBJ databases">
        <title>Whole genomes of Flavobacteriaceae.</title>
        <authorList>
            <person name="Stine C."/>
            <person name="Li C."/>
            <person name="Tadesse D."/>
        </authorList>
    </citation>
    <scope>NUCLEOTIDE SEQUENCE [LARGE SCALE GENOMIC DNA]</scope>
    <source>
        <strain evidence="3 5">ATCC 29551</strain>
    </source>
</reference>
<dbReference type="AlphaFoldDB" id="A0A086AKM9"/>
<evidence type="ECO:0000313" key="4">
    <source>
        <dbReference type="Proteomes" id="UP000028712"/>
    </source>
</evidence>
<reference evidence="2 4" key="1">
    <citation type="submission" date="2014-07" db="EMBL/GenBank/DDBJ databases">
        <title>Genome of Flavobacterium hydatis DSM 2063.</title>
        <authorList>
            <person name="Pipes S.E."/>
            <person name="Stropko S.J."/>
            <person name="Newman J.D."/>
        </authorList>
    </citation>
    <scope>NUCLEOTIDE SEQUENCE [LARGE SCALE GENOMIC DNA]</scope>
    <source>
        <strain evidence="2 4">DSM 2063</strain>
    </source>
</reference>
<comment type="caution">
    <text evidence="2">The sequence shown here is derived from an EMBL/GenBank/DDBJ whole genome shotgun (WGS) entry which is preliminary data.</text>
</comment>
<name>A0A086AKM9_FLAHY</name>
<dbReference type="Pfam" id="PF13395">
    <property type="entry name" value="HNH_4"/>
    <property type="match status" value="1"/>
</dbReference>
<dbReference type="Proteomes" id="UP000198424">
    <property type="component" value="Unassembled WGS sequence"/>
</dbReference>
<protein>
    <recommendedName>
        <fullName evidence="1">HNH nuclease domain-containing protein</fullName>
    </recommendedName>
</protein>